<dbReference type="Proteomes" id="UP001499978">
    <property type="component" value="Unassembled WGS sequence"/>
</dbReference>
<dbReference type="EMBL" id="BAAARY010000012">
    <property type="protein sequence ID" value="GAA2526227.1"/>
    <property type="molecule type" value="Genomic_DNA"/>
</dbReference>
<organism evidence="1 2">
    <name type="scientific">Pilimelia columellifera subsp. columellifera</name>
    <dbReference type="NCBI Taxonomy" id="706583"/>
    <lineage>
        <taxon>Bacteria</taxon>
        <taxon>Bacillati</taxon>
        <taxon>Actinomycetota</taxon>
        <taxon>Actinomycetes</taxon>
        <taxon>Micromonosporales</taxon>
        <taxon>Micromonosporaceae</taxon>
        <taxon>Pilimelia</taxon>
    </lineage>
</organism>
<sequence length="112" mass="12461">MWSTPCCAQTVDDRAIGRGDYLSLTSDGKERPHGGFERDALFHEPMSADRATAIYNVLVQHADARPDDRPYFAHRQGLALGVAHHRRLVTKTSGGHLERLADADFRATYEPA</sequence>
<protein>
    <submittedName>
        <fullName evidence="1">Uncharacterized protein</fullName>
    </submittedName>
</protein>
<evidence type="ECO:0000313" key="2">
    <source>
        <dbReference type="Proteomes" id="UP001499978"/>
    </source>
</evidence>
<name>A0ABN3NME1_9ACTN</name>
<accession>A0ABN3NME1</accession>
<evidence type="ECO:0000313" key="1">
    <source>
        <dbReference type="EMBL" id="GAA2526227.1"/>
    </source>
</evidence>
<reference evidence="1 2" key="1">
    <citation type="journal article" date="2019" name="Int. J. Syst. Evol. Microbiol.">
        <title>The Global Catalogue of Microorganisms (GCM) 10K type strain sequencing project: providing services to taxonomists for standard genome sequencing and annotation.</title>
        <authorList>
            <consortium name="The Broad Institute Genomics Platform"/>
            <consortium name="The Broad Institute Genome Sequencing Center for Infectious Disease"/>
            <person name="Wu L."/>
            <person name="Ma J."/>
        </authorList>
    </citation>
    <scope>NUCLEOTIDE SEQUENCE [LARGE SCALE GENOMIC DNA]</scope>
    <source>
        <strain evidence="1 2">JCM 3367</strain>
    </source>
</reference>
<gene>
    <name evidence="1" type="ORF">GCM10010201_26150</name>
</gene>
<keyword evidence="2" id="KW-1185">Reference proteome</keyword>
<comment type="caution">
    <text evidence="1">The sequence shown here is derived from an EMBL/GenBank/DDBJ whole genome shotgun (WGS) entry which is preliminary data.</text>
</comment>
<proteinExistence type="predicted"/>